<reference evidence="3 4" key="1">
    <citation type="submission" date="2013-11" db="EMBL/GenBank/DDBJ databases">
        <title>Genome sequencing of Stegodyphus mimosarum.</title>
        <authorList>
            <person name="Bechsgaard J."/>
        </authorList>
    </citation>
    <scope>NUCLEOTIDE SEQUENCE [LARGE SCALE GENOMIC DNA]</scope>
</reference>
<sequence length="461" mass="51928">MLKMVVHNLGGHFVPEWQPCCTHLVMSEVKVTVKALCCLVSAKPIVQPEYFEELKKSLRSTSTVISPNNFVPPIGESLIDQEKVSFGVNLQRKQIFENRTFFFLDEKQFKKLHLGIILGSGNATILCDEEIDEEVLLKDGHCVIEPSREMSQNAEINKLMEQVKSILLKKKLRMIPESDIGLAVAYCSTEKYCNPKFSFGAAVLRSPKVQSQTLSQGEVYVPNTEELGAGPPPRSKLINPTAKHVAECPSSLSLKYQDENMDMSEIPLSAKIKQELDDIFEVPIQTEAVDVQVTETILGHSSRKIKKTGLKNQAEGPDMVEIHSDEEHQADENPFPVISSKRVNPPKKEKDQTVIRDDKSSESIVPANAEPELPRNLMKIQIVPLICKKKLSVFLQQNQNTAVKNFKKFKKVHPVKAQVLPRIIGSHELVPYDKNSLRVSNIDWDEPQQDEVFQPVKGEFE</sequence>
<evidence type="ECO:0000313" key="3">
    <source>
        <dbReference type="EMBL" id="KFM71606.1"/>
    </source>
</evidence>
<dbReference type="GO" id="GO:0000724">
    <property type="term" value="P:double-strand break repair via homologous recombination"/>
    <property type="evidence" value="ECO:0007669"/>
    <property type="project" value="TreeGrafter"/>
</dbReference>
<dbReference type="FunFam" id="3.40.50.10980:FF:000001">
    <property type="entry name" value="Nibrin"/>
    <property type="match status" value="1"/>
</dbReference>
<feature type="non-terminal residue" evidence="3">
    <location>
        <position position="461"/>
    </location>
</feature>
<dbReference type="InterPro" id="IPR040227">
    <property type="entry name" value="Nibrin-rel"/>
</dbReference>
<dbReference type="InterPro" id="IPR036420">
    <property type="entry name" value="BRCT_dom_sf"/>
</dbReference>
<dbReference type="EMBL" id="KK117863">
    <property type="protein sequence ID" value="KFM71606.1"/>
    <property type="molecule type" value="Genomic_DNA"/>
</dbReference>
<evidence type="ECO:0000256" key="1">
    <source>
        <dbReference type="SAM" id="MobiDB-lite"/>
    </source>
</evidence>
<dbReference type="AlphaFoldDB" id="A0A087U2L7"/>
<dbReference type="InterPro" id="IPR043014">
    <property type="entry name" value="Nibrin_BRCT2_sf"/>
</dbReference>
<dbReference type="GO" id="GO:0003684">
    <property type="term" value="F:damaged DNA binding"/>
    <property type="evidence" value="ECO:0007669"/>
    <property type="project" value="TreeGrafter"/>
</dbReference>
<dbReference type="PANTHER" id="PTHR12162">
    <property type="entry name" value="NIBRIN-RELATED"/>
    <property type="match status" value="1"/>
</dbReference>
<accession>A0A087U2L7</accession>
<dbReference type="SUPFAM" id="SSF52113">
    <property type="entry name" value="BRCT domain"/>
    <property type="match status" value="1"/>
</dbReference>
<evidence type="ECO:0000259" key="2">
    <source>
        <dbReference type="Pfam" id="PF16508"/>
    </source>
</evidence>
<feature type="compositionally biased region" description="Basic and acidic residues" evidence="1">
    <location>
        <begin position="346"/>
        <end position="361"/>
    </location>
</feature>
<keyword evidence="4" id="KW-1185">Reference proteome</keyword>
<dbReference type="Gene3D" id="3.40.50.10190">
    <property type="entry name" value="BRCT domain"/>
    <property type="match status" value="1"/>
</dbReference>
<gene>
    <name evidence="3" type="ORF">X975_00729</name>
</gene>
<dbReference type="OrthoDB" id="552194at2759"/>
<evidence type="ECO:0000313" key="4">
    <source>
        <dbReference type="Proteomes" id="UP000054359"/>
    </source>
</evidence>
<feature type="domain" description="Nibrin second BRCT" evidence="2">
    <location>
        <begin position="91"/>
        <end position="195"/>
    </location>
</feature>
<dbReference type="GO" id="GO:0030870">
    <property type="term" value="C:Mre11 complex"/>
    <property type="evidence" value="ECO:0007669"/>
    <property type="project" value="InterPro"/>
</dbReference>
<dbReference type="GO" id="GO:0007095">
    <property type="term" value="P:mitotic G2 DNA damage checkpoint signaling"/>
    <property type="evidence" value="ECO:0007669"/>
    <property type="project" value="InterPro"/>
</dbReference>
<dbReference type="Proteomes" id="UP000054359">
    <property type="component" value="Unassembled WGS sequence"/>
</dbReference>
<name>A0A087U2L7_STEMI</name>
<feature type="region of interest" description="Disordered" evidence="1">
    <location>
        <begin position="326"/>
        <end position="362"/>
    </location>
</feature>
<protein>
    <submittedName>
        <fullName evidence="3">Nibrin</fullName>
    </submittedName>
</protein>
<dbReference type="OMA" id="PLECYFG"/>
<proteinExistence type="predicted"/>
<dbReference type="CDD" id="cd17741">
    <property type="entry name" value="BRCT_nibrin"/>
    <property type="match status" value="1"/>
</dbReference>
<dbReference type="PANTHER" id="PTHR12162:SF0">
    <property type="entry name" value="NIBRIN"/>
    <property type="match status" value="1"/>
</dbReference>
<dbReference type="Gene3D" id="3.40.50.10980">
    <property type="entry name" value="Nibrin, BRCT2 domain"/>
    <property type="match status" value="1"/>
</dbReference>
<dbReference type="Pfam" id="PF16508">
    <property type="entry name" value="NIBRIN_BRCT_II"/>
    <property type="match status" value="1"/>
</dbReference>
<organism evidence="3 4">
    <name type="scientific">Stegodyphus mimosarum</name>
    <name type="common">African social velvet spider</name>
    <dbReference type="NCBI Taxonomy" id="407821"/>
    <lineage>
        <taxon>Eukaryota</taxon>
        <taxon>Metazoa</taxon>
        <taxon>Ecdysozoa</taxon>
        <taxon>Arthropoda</taxon>
        <taxon>Chelicerata</taxon>
        <taxon>Arachnida</taxon>
        <taxon>Araneae</taxon>
        <taxon>Araneomorphae</taxon>
        <taxon>Entelegynae</taxon>
        <taxon>Eresoidea</taxon>
        <taxon>Eresidae</taxon>
        <taxon>Stegodyphus</taxon>
    </lineage>
</organism>
<dbReference type="STRING" id="407821.A0A087U2L7"/>
<dbReference type="InterPro" id="IPR032429">
    <property type="entry name" value="Nibrin_BRCT2"/>
</dbReference>